<keyword evidence="1" id="KW-1185">Reference proteome</keyword>
<name>A0ABM0X6L1_CAMSA</name>
<organism evidence="1 2">
    <name type="scientific">Camelina sativa</name>
    <name type="common">False flax</name>
    <name type="synonym">Myagrum sativum</name>
    <dbReference type="NCBI Taxonomy" id="90675"/>
    <lineage>
        <taxon>Eukaryota</taxon>
        <taxon>Viridiplantae</taxon>
        <taxon>Streptophyta</taxon>
        <taxon>Embryophyta</taxon>
        <taxon>Tracheophyta</taxon>
        <taxon>Spermatophyta</taxon>
        <taxon>Magnoliopsida</taxon>
        <taxon>eudicotyledons</taxon>
        <taxon>Gunneridae</taxon>
        <taxon>Pentapetalae</taxon>
        <taxon>rosids</taxon>
        <taxon>malvids</taxon>
        <taxon>Brassicales</taxon>
        <taxon>Brassicaceae</taxon>
        <taxon>Camelineae</taxon>
        <taxon>Camelina</taxon>
    </lineage>
</organism>
<reference evidence="2" key="2">
    <citation type="submission" date="2025-08" db="UniProtKB">
        <authorList>
            <consortium name="RefSeq"/>
        </authorList>
    </citation>
    <scope>IDENTIFICATION</scope>
    <source>
        <tissue evidence="2">Leaf</tissue>
    </source>
</reference>
<gene>
    <name evidence="2" type="primary">LOC104760300</name>
</gene>
<accession>A0ABM0X6L1</accession>
<dbReference type="Pfam" id="PF05742">
    <property type="entry name" value="TANGO2"/>
    <property type="match status" value="1"/>
</dbReference>
<dbReference type="PANTHER" id="PTHR17985">
    <property type="entry name" value="SER/THR-RICH PROTEIN T10 IN DGCR REGION"/>
    <property type="match status" value="1"/>
</dbReference>
<proteinExistence type="predicted"/>
<evidence type="ECO:0000313" key="2">
    <source>
        <dbReference type="RefSeq" id="XP_010481509.1"/>
    </source>
</evidence>
<sequence length="263" mass="29776">MGIVAFNWAEGGNNQLMLLMNRDNWGNRVISKASWNRNGQILSGQCIYNKGTWFGTSKRGRVAFLVNTSLLLDRVKANSGSELYPLHFLEGDMSPQQFAEIVKQHEQHSNERLVYSLIVADMTSNSMVHIRKPEADKSNVVIENVTFGVHTLSSYEGLDSTESPRDLRLSGLFSQMIVNLGNNPLPPLRDIAGKFMYDTEGERDAVCLETMDEHPSGNLDMQRYGTTSTTALVVKHTREVMFFERFMDTNGGWDKHDFNFNIE</sequence>
<reference evidence="1" key="1">
    <citation type="journal article" date="2014" name="Nat. Commun.">
        <title>The emerging biofuel crop Camelina sativa retains a highly undifferentiated hexaploid genome structure.</title>
        <authorList>
            <person name="Kagale S."/>
            <person name="Koh C."/>
            <person name="Nixon J."/>
            <person name="Bollina V."/>
            <person name="Clarke W.E."/>
            <person name="Tuteja R."/>
            <person name="Spillane C."/>
            <person name="Robinson S.J."/>
            <person name="Links M.G."/>
            <person name="Clarke C."/>
            <person name="Higgins E.E."/>
            <person name="Huebert T."/>
            <person name="Sharpe A.G."/>
            <person name="Parkin I.A."/>
        </authorList>
    </citation>
    <scope>NUCLEOTIDE SEQUENCE [LARGE SCALE GENOMIC DNA]</scope>
    <source>
        <strain evidence="1">cv. DH55</strain>
    </source>
</reference>
<protein>
    <submittedName>
        <fullName evidence="2">Uncharacterized protein LOC104760300</fullName>
    </submittedName>
</protein>
<dbReference type="PANTHER" id="PTHR17985:SF8">
    <property type="entry name" value="TRANSPORT AND GOLGI ORGANIZATION PROTEIN 2 HOMOLOG"/>
    <property type="match status" value="1"/>
</dbReference>
<dbReference type="GeneID" id="104760300"/>
<evidence type="ECO:0000313" key="1">
    <source>
        <dbReference type="Proteomes" id="UP000694864"/>
    </source>
</evidence>
<dbReference type="InterPro" id="IPR008551">
    <property type="entry name" value="TANGO2"/>
</dbReference>
<dbReference type="Proteomes" id="UP000694864">
    <property type="component" value="Chromosome 18"/>
</dbReference>
<dbReference type="RefSeq" id="XP_010481509.1">
    <property type="nucleotide sequence ID" value="XM_010483207.2"/>
</dbReference>